<feature type="region of interest" description="Disordered" evidence="8">
    <location>
        <begin position="88"/>
        <end position="158"/>
    </location>
</feature>
<comment type="subcellular location">
    <subcellularLocation>
        <location evidence="1">Nucleus</location>
    </subcellularLocation>
</comment>
<dbReference type="Proteomes" id="UP000800092">
    <property type="component" value="Unassembled WGS sequence"/>
</dbReference>
<feature type="region of interest" description="Disordered" evidence="8">
    <location>
        <begin position="258"/>
        <end position="342"/>
    </location>
</feature>
<dbReference type="OrthoDB" id="438553at2759"/>
<evidence type="ECO:0000256" key="4">
    <source>
        <dbReference type="ARBA" id="ARBA00022737"/>
    </source>
</evidence>
<dbReference type="Gene3D" id="4.10.1000.40">
    <property type="match status" value="1"/>
</dbReference>
<dbReference type="Gene3D" id="1.10.340.40">
    <property type="entry name" value="Nuclear abundant poly(A) RNA-bind protein 2, N-terminal domain"/>
    <property type="match status" value="1"/>
</dbReference>
<dbReference type="PANTHER" id="PTHR14738">
    <property type="entry name" value="ZINC FINGER CCCH DOMAIN-CONTAINING PROTEIN 14"/>
    <property type="match status" value="1"/>
</dbReference>
<dbReference type="InterPro" id="IPR040366">
    <property type="entry name" value="Nab2/ZC3H14"/>
</dbReference>
<feature type="compositionally biased region" description="Polar residues" evidence="8">
    <location>
        <begin position="331"/>
        <end position="341"/>
    </location>
</feature>
<dbReference type="FunFam" id="1.10.340.40:FF:000001">
    <property type="entry name" value="Nuclear polyadenylated RNA-binding protein nab2"/>
    <property type="match status" value="1"/>
</dbReference>
<dbReference type="Pfam" id="PF22683">
    <property type="entry name" value="Nab2-like_zf-CCCH"/>
    <property type="match status" value="1"/>
</dbReference>
<feature type="compositionally biased region" description="Polar residues" evidence="8">
    <location>
        <begin position="298"/>
        <end position="312"/>
    </location>
</feature>
<dbReference type="FunFam" id="4.10.1000.40:FF:000002">
    <property type="entry name" value="Nuclear polyadenylated RNA-binding protein Nab2"/>
    <property type="match status" value="1"/>
</dbReference>
<organism evidence="10 11">
    <name type="scientific">Viridothelium virens</name>
    <name type="common">Speckled blister lichen</name>
    <name type="synonym">Trypethelium virens</name>
    <dbReference type="NCBI Taxonomy" id="1048519"/>
    <lineage>
        <taxon>Eukaryota</taxon>
        <taxon>Fungi</taxon>
        <taxon>Dikarya</taxon>
        <taxon>Ascomycota</taxon>
        <taxon>Pezizomycotina</taxon>
        <taxon>Dothideomycetes</taxon>
        <taxon>Dothideomycetes incertae sedis</taxon>
        <taxon>Trypetheliales</taxon>
        <taxon>Trypetheliaceae</taxon>
        <taxon>Viridothelium</taxon>
    </lineage>
</organism>
<dbReference type="InterPro" id="IPR055046">
    <property type="entry name" value="Nab2-like_Znf-CCCH"/>
</dbReference>
<dbReference type="AlphaFoldDB" id="A0A6A6H5L5"/>
<feature type="domain" description="Nab2-like CCCH zinc finger" evidence="9">
    <location>
        <begin position="455"/>
        <end position="474"/>
    </location>
</feature>
<dbReference type="Pfam" id="PF14608">
    <property type="entry name" value="zf-CCCH_2"/>
    <property type="match status" value="4"/>
</dbReference>
<gene>
    <name evidence="10" type="ORF">EV356DRAFT_469495</name>
</gene>
<evidence type="ECO:0000256" key="2">
    <source>
        <dbReference type="ARBA" id="ARBA00008423"/>
    </source>
</evidence>
<dbReference type="GO" id="GO:0008143">
    <property type="term" value="F:poly(A) binding"/>
    <property type="evidence" value="ECO:0007669"/>
    <property type="project" value="InterPro"/>
</dbReference>
<feature type="compositionally biased region" description="Polar residues" evidence="8">
    <location>
        <begin position="98"/>
        <end position="111"/>
    </location>
</feature>
<evidence type="ECO:0000313" key="10">
    <source>
        <dbReference type="EMBL" id="KAF2232813.1"/>
    </source>
</evidence>
<name>A0A6A6H5L5_VIRVR</name>
<dbReference type="EMBL" id="ML991812">
    <property type="protein sequence ID" value="KAF2232813.1"/>
    <property type="molecule type" value="Genomic_DNA"/>
</dbReference>
<keyword evidence="11" id="KW-1185">Reference proteome</keyword>
<keyword evidence="4" id="KW-0677">Repeat</keyword>
<accession>A0A6A6H5L5</accession>
<evidence type="ECO:0000256" key="3">
    <source>
        <dbReference type="ARBA" id="ARBA00022723"/>
    </source>
</evidence>
<feature type="region of interest" description="Disordered" evidence="8">
    <location>
        <begin position="182"/>
        <end position="209"/>
    </location>
</feature>
<evidence type="ECO:0000259" key="9">
    <source>
        <dbReference type="Pfam" id="PF22683"/>
    </source>
</evidence>
<dbReference type="Gene3D" id="4.10.1000.30">
    <property type="match status" value="1"/>
</dbReference>
<keyword evidence="7" id="KW-0539">Nucleus</keyword>
<reference evidence="10" key="1">
    <citation type="journal article" date="2020" name="Stud. Mycol.">
        <title>101 Dothideomycetes genomes: a test case for predicting lifestyles and emergence of pathogens.</title>
        <authorList>
            <person name="Haridas S."/>
            <person name="Albert R."/>
            <person name="Binder M."/>
            <person name="Bloem J."/>
            <person name="Labutti K."/>
            <person name="Salamov A."/>
            <person name="Andreopoulos B."/>
            <person name="Baker S."/>
            <person name="Barry K."/>
            <person name="Bills G."/>
            <person name="Bluhm B."/>
            <person name="Cannon C."/>
            <person name="Castanera R."/>
            <person name="Culley D."/>
            <person name="Daum C."/>
            <person name="Ezra D."/>
            <person name="Gonzalez J."/>
            <person name="Henrissat B."/>
            <person name="Kuo A."/>
            <person name="Liang C."/>
            <person name="Lipzen A."/>
            <person name="Lutzoni F."/>
            <person name="Magnuson J."/>
            <person name="Mondo S."/>
            <person name="Nolan M."/>
            <person name="Ohm R."/>
            <person name="Pangilinan J."/>
            <person name="Park H.-J."/>
            <person name="Ramirez L."/>
            <person name="Alfaro M."/>
            <person name="Sun H."/>
            <person name="Tritt A."/>
            <person name="Yoshinaga Y."/>
            <person name="Zwiers L.-H."/>
            <person name="Turgeon B."/>
            <person name="Goodwin S."/>
            <person name="Spatafora J."/>
            <person name="Crous P."/>
            <person name="Grigoriev I."/>
        </authorList>
    </citation>
    <scope>NUCLEOTIDE SEQUENCE</scope>
    <source>
        <strain evidence="10">Tuck. ex Michener</strain>
    </source>
</reference>
<dbReference type="GO" id="GO:0005737">
    <property type="term" value="C:cytoplasm"/>
    <property type="evidence" value="ECO:0007669"/>
    <property type="project" value="TreeGrafter"/>
</dbReference>
<dbReference type="InterPro" id="IPR043094">
    <property type="entry name" value="Nab2/ZC3H14_N_sf"/>
</dbReference>
<keyword evidence="5" id="KW-0863">Zinc-finger</keyword>
<evidence type="ECO:0000313" key="11">
    <source>
        <dbReference type="Proteomes" id="UP000800092"/>
    </source>
</evidence>
<proteinExistence type="inferred from homology"/>
<protein>
    <recommendedName>
        <fullName evidence="9">Nab2-like CCCH zinc finger domain-containing protein</fullName>
    </recommendedName>
</protein>
<dbReference type="GO" id="GO:0005634">
    <property type="term" value="C:nucleus"/>
    <property type="evidence" value="ECO:0007669"/>
    <property type="project" value="UniProtKB-SubCell"/>
</dbReference>
<comment type="similarity">
    <text evidence="2">Belongs to the ZC3H14 family.</text>
</comment>
<evidence type="ECO:0000256" key="8">
    <source>
        <dbReference type="SAM" id="MobiDB-lite"/>
    </source>
</evidence>
<dbReference type="GO" id="GO:0008270">
    <property type="term" value="F:zinc ion binding"/>
    <property type="evidence" value="ECO:0007669"/>
    <property type="project" value="UniProtKB-KW"/>
</dbReference>
<feature type="compositionally biased region" description="Polar residues" evidence="8">
    <location>
        <begin position="264"/>
        <end position="289"/>
    </location>
</feature>
<sequence length="528" mass="57224">MSVHVEPNTPLAESLISVVNPKLAEYGWSTGGADDNALSEYLLLMLASGKTQQDVASELQNDLLGLDPSDQGPAEFSRWLFQQVESLSGGSENGAAGVSSQPTDARQQSDADMTAEDSTKTAPEAEMADMLDAPSGAPTGPRSMRKGSQPGVRGRDKRMFGQLNKTMERPGGDALHRIKGAAGAGRINSHSREPPKGPRNFMRNQPMGPQGPMGGMLMQNMGAGGAAQALMNMNPQQQMQLFAMYEEQARMMAQILSPQQQQQMFPGQTPFNPAPNGMQSQGPKTSSKSLFERVQKGPRQNGQFNKRNQNGGKPQGDAMDTDALEVPTAGDPSSSMDVESSQEYKEPSESVCRFNLACTKVDCPFVHQSSAAPPGVTIDMTDECSYGAACKNHKCVGKHPSPAKKINFQAEQDCKFFPNCTNPACPFKHPDAKPCRNGADCSVPGCKFFHSTVKCKYNPCTNAYCLYKHEEGQKRGKFEDKVWVANGNKDEGGEENHVSERKFVQDENNEELIVPGSGNTQEETQIIT</sequence>
<keyword evidence="6" id="KW-0862">Zinc</keyword>
<evidence type="ECO:0000256" key="1">
    <source>
        <dbReference type="ARBA" id="ARBA00004123"/>
    </source>
</evidence>
<dbReference type="PANTHER" id="PTHR14738:SF29">
    <property type="entry name" value="ZINC FINGER CCCH DOMAIN-CONTAINING PROTEIN 14"/>
    <property type="match status" value="1"/>
</dbReference>
<evidence type="ECO:0000256" key="5">
    <source>
        <dbReference type="ARBA" id="ARBA00022771"/>
    </source>
</evidence>
<dbReference type="GO" id="GO:0043488">
    <property type="term" value="P:regulation of mRNA stability"/>
    <property type="evidence" value="ECO:0007669"/>
    <property type="project" value="InterPro"/>
</dbReference>
<evidence type="ECO:0000256" key="7">
    <source>
        <dbReference type="ARBA" id="ARBA00023242"/>
    </source>
</evidence>
<evidence type="ECO:0000256" key="6">
    <source>
        <dbReference type="ARBA" id="ARBA00022833"/>
    </source>
</evidence>
<keyword evidence="3" id="KW-0479">Metal-binding</keyword>